<accession>N9U635</accession>
<keyword evidence="2" id="KW-0732">Signal</keyword>
<gene>
    <name evidence="3" type="ORF">G114_00305</name>
</gene>
<comment type="caution">
    <text evidence="3">The sequence shown here is derived from an EMBL/GenBank/DDBJ whole genome shotgun (WGS) entry which is preliminary data.</text>
</comment>
<organism evidence="3 4">
    <name type="scientific">Aeromonas diversa CDC 2478-85</name>
    <dbReference type="NCBI Taxonomy" id="1268237"/>
    <lineage>
        <taxon>Bacteria</taxon>
        <taxon>Pseudomonadati</taxon>
        <taxon>Pseudomonadota</taxon>
        <taxon>Gammaproteobacteria</taxon>
        <taxon>Aeromonadales</taxon>
        <taxon>Aeromonadaceae</taxon>
        <taxon>Aeromonas</taxon>
    </lineage>
</organism>
<evidence type="ECO:0008006" key="5">
    <source>
        <dbReference type="Google" id="ProtNLM"/>
    </source>
</evidence>
<evidence type="ECO:0000256" key="2">
    <source>
        <dbReference type="SAM" id="SignalP"/>
    </source>
</evidence>
<protein>
    <recommendedName>
        <fullName evidence="5">Rap1a immunity protein domain-containing protein</fullName>
    </recommendedName>
</protein>
<dbReference type="Proteomes" id="UP000023775">
    <property type="component" value="Unassembled WGS sequence"/>
</dbReference>
<dbReference type="EMBL" id="APVG01000001">
    <property type="protein sequence ID" value="ENY73839.1"/>
    <property type="molecule type" value="Genomic_DNA"/>
</dbReference>
<dbReference type="PATRIC" id="fig|1268237.3.peg.61"/>
<name>N9U635_9GAMM</name>
<proteinExistence type="predicted"/>
<feature type="chain" id="PRO_5004153440" description="Rap1a immunity protein domain-containing protein" evidence="2">
    <location>
        <begin position="18"/>
        <end position="136"/>
    </location>
</feature>
<reference evidence="3 4" key="1">
    <citation type="journal article" date="2013" name="Genome Announc.">
        <title>Draft Genome Sequence of the Aeromonas diversa Type Strain.</title>
        <authorList>
            <person name="Farfan M."/>
            <person name="Spataro N."/>
            <person name="Sanglas A."/>
            <person name="Albarral V."/>
            <person name="Loren J.G."/>
            <person name="Bosch E."/>
            <person name="Fuste M.C."/>
        </authorList>
    </citation>
    <scope>NUCLEOTIDE SEQUENCE [LARGE SCALE GENOMIC DNA]</scope>
    <source>
        <strain evidence="3 4">2478-85</strain>
    </source>
</reference>
<dbReference type="RefSeq" id="WP_005345650.1">
    <property type="nucleotide sequence ID" value="NZ_APVG01000001.1"/>
</dbReference>
<sequence length="136" mass="14795">MRTFWMMSVLLSGSVWAQGEGIEACKSEASSPACATYLNGVVDSALMMGDRQARATFGETFGERALSSRVGERIKQTGRSSCRHGRPDPFHLKGVLREEFAAGKVDSTSDMYDILAAEMSCPGRQRTAEPKLDVTP</sequence>
<feature type="region of interest" description="Disordered" evidence="1">
    <location>
        <begin position="68"/>
        <end position="88"/>
    </location>
</feature>
<feature type="signal peptide" evidence="2">
    <location>
        <begin position="1"/>
        <end position="17"/>
    </location>
</feature>
<dbReference type="AlphaFoldDB" id="N9U635"/>
<evidence type="ECO:0000313" key="4">
    <source>
        <dbReference type="Proteomes" id="UP000023775"/>
    </source>
</evidence>
<evidence type="ECO:0000313" key="3">
    <source>
        <dbReference type="EMBL" id="ENY73839.1"/>
    </source>
</evidence>
<keyword evidence="4" id="KW-1185">Reference proteome</keyword>
<dbReference type="eggNOG" id="ENOG5033NJ6">
    <property type="taxonomic scope" value="Bacteria"/>
</dbReference>
<evidence type="ECO:0000256" key="1">
    <source>
        <dbReference type="SAM" id="MobiDB-lite"/>
    </source>
</evidence>